<proteinExistence type="predicted"/>
<protein>
    <submittedName>
        <fullName evidence="1">Uncharacterized protein</fullName>
    </submittedName>
</protein>
<evidence type="ECO:0000313" key="1">
    <source>
        <dbReference type="EMBL" id="QHT35506.1"/>
    </source>
</evidence>
<accession>A0A6C0F1U5</accession>
<organism evidence="1">
    <name type="scientific">viral metagenome</name>
    <dbReference type="NCBI Taxonomy" id="1070528"/>
    <lineage>
        <taxon>unclassified sequences</taxon>
        <taxon>metagenomes</taxon>
        <taxon>organismal metagenomes</taxon>
    </lineage>
</organism>
<dbReference type="EMBL" id="MN739022">
    <property type="protein sequence ID" value="QHT35506.1"/>
    <property type="molecule type" value="Genomic_DNA"/>
</dbReference>
<dbReference type="AlphaFoldDB" id="A0A6C0F1U5"/>
<reference evidence="1" key="1">
    <citation type="journal article" date="2020" name="Nature">
        <title>Giant virus diversity and host interactions through global metagenomics.</title>
        <authorList>
            <person name="Schulz F."/>
            <person name="Roux S."/>
            <person name="Paez-Espino D."/>
            <person name="Jungbluth S."/>
            <person name="Walsh D.A."/>
            <person name="Denef V.J."/>
            <person name="McMahon K.D."/>
            <person name="Konstantinidis K.T."/>
            <person name="Eloe-Fadrosh E.A."/>
            <person name="Kyrpides N.C."/>
            <person name="Woyke T."/>
        </authorList>
    </citation>
    <scope>NUCLEOTIDE SEQUENCE</scope>
    <source>
        <strain evidence="1">GVMAG-M-3300009180-45</strain>
    </source>
</reference>
<sequence>MNYDPVLVATWVAAVNNHAALVRNNAPEIEQRNAHNIVKTLLVRLLMTVGVTFDDAMRAAGLQEHEIADLGD</sequence>
<name>A0A6C0F1U5_9ZZZZ</name>